<dbReference type="Gene3D" id="1.10.630.10">
    <property type="entry name" value="Cytochrome P450"/>
    <property type="match status" value="2"/>
</dbReference>
<feature type="binding site" description="axial binding residue" evidence="8">
    <location>
        <position position="500"/>
    </location>
    <ligand>
        <name>heme</name>
        <dbReference type="ChEBI" id="CHEBI:30413"/>
    </ligand>
    <ligandPart>
        <name>Fe</name>
        <dbReference type="ChEBI" id="CHEBI:18248"/>
    </ligandPart>
</feature>
<reference evidence="10" key="1">
    <citation type="submission" date="2016-06" db="EMBL/GenBank/DDBJ databases">
        <title>Draft Genome sequence of the fungus Inonotus baumii.</title>
        <authorList>
            <person name="Zhu H."/>
            <person name="Lin W."/>
        </authorList>
    </citation>
    <scope>NUCLEOTIDE SEQUENCE</scope>
    <source>
        <strain evidence="10">821</strain>
    </source>
</reference>
<evidence type="ECO:0000256" key="7">
    <source>
        <dbReference type="ARBA" id="ARBA00023033"/>
    </source>
</evidence>
<dbReference type="GO" id="GO:0016705">
    <property type="term" value="F:oxidoreductase activity, acting on paired donors, with incorporation or reduction of molecular oxygen"/>
    <property type="evidence" value="ECO:0007669"/>
    <property type="project" value="InterPro"/>
</dbReference>
<keyword evidence="9" id="KW-0472">Membrane</keyword>
<dbReference type="PRINTS" id="PR00385">
    <property type="entry name" value="P450"/>
</dbReference>
<evidence type="ECO:0000313" key="10">
    <source>
        <dbReference type="EMBL" id="OCB86510.1"/>
    </source>
</evidence>
<dbReference type="SUPFAM" id="SSF48264">
    <property type="entry name" value="Cytochrome P450"/>
    <property type="match status" value="2"/>
</dbReference>
<keyword evidence="6 8" id="KW-0408">Iron</keyword>
<dbReference type="InterPro" id="IPR002401">
    <property type="entry name" value="Cyt_P450_E_grp-I"/>
</dbReference>
<dbReference type="OrthoDB" id="6692864at2759"/>
<feature type="transmembrane region" description="Helical" evidence="9">
    <location>
        <begin position="40"/>
        <end position="59"/>
    </location>
</feature>
<organism evidence="10 11">
    <name type="scientific">Sanghuangporus baumii</name>
    <name type="common">Phellinus baumii</name>
    <dbReference type="NCBI Taxonomy" id="108892"/>
    <lineage>
        <taxon>Eukaryota</taxon>
        <taxon>Fungi</taxon>
        <taxon>Dikarya</taxon>
        <taxon>Basidiomycota</taxon>
        <taxon>Agaricomycotina</taxon>
        <taxon>Agaricomycetes</taxon>
        <taxon>Hymenochaetales</taxon>
        <taxon>Hymenochaetaceae</taxon>
        <taxon>Sanghuangporus</taxon>
    </lineage>
</organism>
<dbReference type="AlphaFoldDB" id="A0A9Q5HV87"/>
<evidence type="ECO:0000313" key="11">
    <source>
        <dbReference type="Proteomes" id="UP000757232"/>
    </source>
</evidence>
<dbReference type="PANTHER" id="PTHR24305">
    <property type="entry name" value="CYTOCHROME P450"/>
    <property type="match status" value="1"/>
</dbReference>
<dbReference type="Proteomes" id="UP000757232">
    <property type="component" value="Unassembled WGS sequence"/>
</dbReference>
<comment type="similarity">
    <text evidence="3">Belongs to the cytochrome P450 family.</text>
</comment>
<accession>A0A9Q5HV87</accession>
<dbReference type="InterPro" id="IPR050121">
    <property type="entry name" value="Cytochrome_P450_monoxygenase"/>
</dbReference>
<comment type="cofactor">
    <cofactor evidence="1 8">
        <name>heme</name>
        <dbReference type="ChEBI" id="CHEBI:30413"/>
    </cofactor>
</comment>
<protein>
    <submittedName>
        <fullName evidence="10">High nitrogen upregulated cytochrome P450 monooxygenase 2</fullName>
    </submittedName>
</protein>
<feature type="transmembrane region" description="Helical" evidence="9">
    <location>
        <begin position="12"/>
        <end position="28"/>
    </location>
</feature>
<dbReference type="PRINTS" id="PR00463">
    <property type="entry name" value="EP450I"/>
</dbReference>
<evidence type="ECO:0000256" key="1">
    <source>
        <dbReference type="ARBA" id="ARBA00001971"/>
    </source>
</evidence>
<proteinExistence type="inferred from homology"/>
<gene>
    <name evidence="10" type="ORF">A7U60_g6405</name>
</gene>
<keyword evidence="9" id="KW-1133">Transmembrane helix</keyword>
<name>A0A9Q5HV87_SANBA</name>
<keyword evidence="11" id="KW-1185">Reference proteome</keyword>
<sequence length="588" mass="65651">MSSLPILDLRDAYLFVVAGALIVHLIYMKSEVQPSSYFPTLVLLIATPFLCSSFLIAHFASATTAYLAGFAMFYASLLTSIACYRLSAWHPLAKYLGPVLAKLSKFWILYMIWKGKQLDVVTGLHKKYGTHVRLGPNELSIADADLLPALLAPDMPRGPMWDGRRNPDAEPNLIATRSREDHARKRVAWTHAFSTASVREYQPAIARRAGQLAEELEKRALAGETVDLVNWMICFAFDFMGDMAVIAWQMHIPWATRLLLKIPFATEAVVKFRNFTIQCAKQRQEKGSSAKDLFYHLIGEGKEDDSKMTQAQLNELVVSGELAIVAGSDTTSTTLSGVFFYLLTHPECYDRLRKEVDTVFPPGEGEPFDGARLAEMKYLNAVINETLRIQPAVPTAIQRSPEKGAGGKWIGKDYIPEGRAPEKGTGGKWIGKDYIPEGTAVNIPPYVLHHNPKYFSPAPDSFMPERWLQNSNSEKMLSNNEKVAHYYPAFIPFSAGHANCAGKNLAMAEMRVYFSPMPDSFMPERWLNSEKTLGSEKVVHYYPAFIPFSAGHANCAGKNLAMAEMRVVTALLMQKFDIRFAPGYDPAR</sequence>
<dbReference type="GO" id="GO:0020037">
    <property type="term" value="F:heme binding"/>
    <property type="evidence" value="ECO:0007669"/>
    <property type="project" value="InterPro"/>
</dbReference>
<keyword evidence="4 8" id="KW-0479">Metal-binding</keyword>
<keyword evidence="5" id="KW-0560">Oxidoreductase</keyword>
<evidence type="ECO:0000256" key="4">
    <source>
        <dbReference type="ARBA" id="ARBA00022723"/>
    </source>
</evidence>
<dbReference type="GO" id="GO:0004497">
    <property type="term" value="F:monooxygenase activity"/>
    <property type="evidence" value="ECO:0007669"/>
    <property type="project" value="UniProtKB-KW"/>
</dbReference>
<evidence type="ECO:0000256" key="6">
    <source>
        <dbReference type="ARBA" id="ARBA00023004"/>
    </source>
</evidence>
<dbReference type="Pfam" id="PF00067">
    <property type="entry name" value="p450"/>
    <property type="match status" value="2"/>
</dbReference>
<keyword evidence="8" id="KW-0349">Heme</keyword>
<evidence type="ECO:0000256" key="9">
    <source>
        <dbReference type="SAM" id="Phobius"/>
    </source>
</evidence>
<dbReference type="InterPro" id="IPR001128">
    <property type="entry name" value="Cyt_P450"/>
</dbReference>
<dbReference type="InterPro" id="IPR036396">
    <property type="entry name" value="Cyt_P450_sf"/>
</dbReference>
<evidence type="ECO:0000256" key="5">
    <source>
        <dbReference type="ARBA" id="ARBA00023002"/>
    </source>
</evidence>
<keyword evidence="9" id="KW-0812">Transmembrane</keyword>
<feature type="transmembrane region" description="Helical" evidence="9">
    <location>
        <begin position="65"/>
        <end position="83"/>
    </location>
</feature>
<dbReference type="GO" id="GO:0005506">
    <property type="term" value="F:iron ion binding"/>
    <property type="evidence" value="ECO:0007669"/>
    <property type="project" value="InterPro"/>
</dbReference>
<keyword evidence="7 10" id="KW-0503">Monooxygenase</keyword>
<evidence type="ECO:0000256" key="8">
    <source>
        <dbReference type="PIRSR" id="PIRSR602401-1"/>
    </source>
</evidence>
<comment type="pathway">
    <text evidence="2">Secondary metabolite biosynthesis.</text>
</comment>
<evidence type="ECO:0000256" key="2">
    <source>
        <dbReference type="ARBA" id="ARBA00005179"/>
    </source>
</evidence>
<dbReference type="PANTHER" id="PTHR24305:SF187">
    <property type="entry name" value="P450, PUTATIVE (EUROFUNG)-RELATED"/>
    <property type="match status" value="1"/>
</dbReference>
<dbReference type="EMBL" id="LNZH02000201">
    <property type="protein sequence ID" value="OCB86510.1"/>
    <property type="molecule type" value="Genomic_DNA"/>
</dbReference>
<evidence type="ECO:0000256" key="3">
    <source>
        <dbReference type="ARBA" id="ARBA00010617"/>
    </source>
</evidence>
<comment type="caution">
    <text evidence="10">The sequence shown here is derived from an EMBL/GenBank/DDBJ whole genome shotgun (WGS) entry which is preliminary data.</text>
</comment>